<feature type="signal peptide" evidence="13">
    <location>
        <begin position="1"/>
        <end position="26"/>
    </location>
</feature>
<dbReference type="FunFam" id="3.30.200.20:FF:000125">
    <property type="entry name" value="Protein STRUBBELIG-RECEPTOR FAMILY 8"/>
    <property type="match status" value="1"/>
</dbReference>
<dbReference type="InterPro" id="IPR011009">
    <property type="entry name" value="Kinase-like_dom_sf"/>
</dbReference>
<keyword evidence="7" id="KW-0067">ATP-binding</keyword>
<evidence type="ECO:0000256" key="7">
    <source>
        <dbReference type="ARBA" id="ARBA00022840"/>
    </source>
</evidence>
<evidence type="ECO:0000256" key="9">
    <source>
        <dbReference type="ARBA" id="ARBA00023136"/>
    </source>
</evidence>
<sequence>MDKKHLWLVQLVAIVISAILTNLASASTNPLDVETLHELYKALDEPSQLKGWSPDGGDPCEESWTGISCSGSSSPMTVIRCKYSMANLVPFCNHCSDLHGLELGGTLRSQLINLRNLEKLNVSYNSLAGPIGDVFGGLQNLKELDLSYNDFSGDLPSSFGSLPSLKRLFLQNNQLTGSVIFLANLPLAELIGGNKFHEGATYPPWDFPFDKKPNETNSSSPLTNKSNAVESHPYVAGAANKKKRLGPGGVAVMVVGGALIVTCAAVIFALRLKQAREQKLRLESSEISECSLPVSTVVEGSTIASEEIPQLISVTSPFTPKAMPPLRLMQNMKMGRRKSFSKKCRIPVSAKLYTVEELQSATNSFNEENLIGEGSLGSVYKAEFPDGRIFAVKNISMVSLSLYEEEQFLDVIWTVARLRHPNIVTLLGYCVEHGQHLLVYEFVRSLSLDAILHCKEYKPLSWGFRLQIALGVAQALDYLHFAFSPPMAHCNLKADNILIDDELVPRITDCGLAVLRPLTSNSVKLKASEMAINSAGYIAPEHGNPGVDNTKTDIYAFGVLLLELLTGRRPFDSSLPREEQSLVKWASSMFHDIDSLLQIVDPGLKRSISPGSVSRFANIISLCIQPEKEFRPVMSEIVESLKTLTQKPGTSKAFAAEGAEIDLDRSFRSSHTRFLGSPALSH</sequence>
<dbReference type="GO" id="GO:0005524">
    <property type="term" value="F:ATP binding"/>
    <property type="evidence" value="ECO:0007669"/>
    <property type="project" value="UniProtKB-KW"/>
</dbReference>
<dbReference type="InterPro" id="IPR001611">
    <property type="entry name" value="Leu-rich_rpt"/>
</dbReference>
<dbReference type="SUPFAM" id="SSF56112">
    <property type="entry name" value="Protein kinase-like (PK-like)"/>
    <property type="match status" value="1"/>
</dbReference>
<evidence type="ECO:0000256" key="6">
    <source>
        <dbReference type="ARBA" id="ARBA00022741"/>
    </source>
</evidence>
<evidence type="ECO:0000256" key="8">
    <source>
        <dbReference type="ARBA" id="ARBA00022989"/>
    </source>
</evidence>
<evidence type="ECO:0000256" key="5">
    <source>
        <dbReference type="ARBA" id="ARBA00022737"/>
    </source>
</evidence>
<keyword evidence="6" id="KW-0547">Nucleotide-binding</keyword>
<dbReference type="AlphaFoldDB" id="A0AAN8ZPY5"/>
<keyword evidence="10" id="KW-0675">Receptor</keyword>
<name>A0AAN8ZPY5_9MAGN</name>
<dbReference type="InterPro" id="IPR050647">
    <property type="entry name" value="Plant_LRR-RLKs"/>
</dbReference>
<dbReference type="GO" id="GO:0004672">
    <property type="term" value="F:protein kinase activity"/>
    <property type="evidence" value="ECO:0007669"/>
    <property type="project" value="InterPro"/>
</dbReference>
<dbReference type="PANTHER" id="PTHR48056">
    <property type="entry name" value="LRR RECEPTOR-LIKE SERINE/THREONINE-PROTEIN KINASE-RELATED"/>
    <property type="match status" value="1"/>
</dbReference>
<dbReference type="InterPro" id="IPR000719">
    <property type="entry name" value="Prot_kinase_dom"/>
</dbReference>
<comment type="subcellular location">
    <subcellularLocation>
        <location evidence="1">Membrane</location>
        <topology evidence="1">Single-pass membrane protein</topology>
    </subcellularLocation>
</comment>
<keyword evidence="2" id="KW-0433">Leucine-rich repeat</keyword>
<gene>
    <name evidence="15" type="ORF">RJ641_026464</name>
</gene>
<evidence type="ECO:0000256" key="2">
    <source>
        <dbReference type="ARBA" id="ARBA00022614"/>
    </source>
</evidence>
<dbReference type="Gene3D" id="3.80.10.10">
    <property type="entry name" value="Ribonuclease Inhibitor"/>
    <property type="match status" value="1"/>
</dbReference>
<keyword evidence="11" id="KW-0325">Glycoprotein</keyword>
<dbReference type="GO" id="GO:0016020">
    <property type="term" value="C:membrane"/>
    <property type="evidence" value="ECO:0007669"/>
    <property type="project" value="UniProtKB-SubCell"/>
</dbReference>
<evidence type="ECO:0000313" key="16">
    <source>
        <dbReference type="Proteomes" id="UP001370490"/>
    </source>
</evidence>
<dbReference type="Proteomes" id="UP001370490">
    <property type="component" value="Unassembled WGS sequence"/>
</dbReference>
<evidence type="ECO:0000256" key="10">
    <source>
        <dbReference type="ARBA" id="ARBA00023170"/>
    </source>
</evidence>
<feature type="chain" id="PRO_5042922028" evidence="13">
    <location>
        <begin position="27"/>
        <end position="682"/>
    </location>
</feature>
<evidence type="ECO:0000256" key="1">
    <source>
        <dbReference type="ARBA" id="ARBA00004167"/>
    </source>
</evidence>
<keyword evidence="5" id="KW-0677">Repeat</keyword>
<dbReference type="InterPro" id="IPR032675">
    <property type="entry name" value="LRR_dom_sf"/>
</dbReference>
<evidence type="ECO:0000313" key="15">
    <source>
        <dbReference type="EMBL" id="KAK6945362.1"/>
    </source>
</evidence>
<feature type="domain" description="Protein kinase" evidence="14">
    <location>
        <begin position="365"/>
        <end position="644"/>
    </location>
</feature>
<keyword evidence="4 13" id="KW-0732">Signal</keyword>
<dbReference type="Gene3D" id="3.30.200.20">
    <property type="entry name" value="Phosphorylase Kinase, domain 1"/>
    <property type="match status" value="1"/>
</dbReference>
<proteinExistence type="predicted"/>
<organism evidence="15 16">
    <name type="scientific">Dillenia turbinata</name>
    <dbReference type="NCBI Taxonomy" id="194707"/>
    <lineage>
        <taxon>Eukaryota</taxon>
        <taxon>Viridiplantae</taxon>
        <taxon>Streptophyta</taxon>
        <taxon>Embryophyta</taxon>
        <taxon>Tracheophyta</taxon>
        <taxon>Spermatophyta</taxon>
        <taxon>Magnoliopsida</taxon>
        <taxon>eudicotyledons</taxon>
        <taxon>Gunneridae</taxon>
        <taxon>Pentapetalae</taxon>
        <taxon>Dilleniales</taxon>
        <taxon>Dilleniaceae</taxon>
        <taxon>Dillenia</taxon>
    </lineage>
</organism>
<keyword evidence="16" id="KW-1185">Reference proteome</keyword>
<dbReference type="EMBL" id="JBAMMX010000003">
    <property type="protein sequence ID" value="KAK6945362.1"/>
    <property type="molecule type" value="Genomic_DNA"/>
</dbReference>
<keyword evidence="3 12" id="KW-0812">Transmembrane</keyword>
<evidence type="ECO:0000256" key="3">
    <source>
        <dbReference type="ARBA" id="ARBA00022692"/>
    </source>
</evidence>
<dbReference type="PROSITE" id="PS50011">
    <property type="entry name" value="PROTEIN_KINASE_DOM"/>
    <property type="match status" value="1"/>
</dbReference>
<reference evidence="15 16" key="1">
    <citation type="submission" date="2023-12" db="EMBL/GenBank/DDBJ databases">
        <title>A high-quality genome assembly for Dillenia turbinata (Dilleniales).</title>
        <authorList>
            <person name="Chanderbali A."/>
        </authorList>
    </citation>
    <scope>NUCLEOTIDE SEQUENCE [LARGE SCALE GENOMIC DNA]</scope>
    <source>
        <strain evidence="15">LSX21</strain>
        <tissue evidence="15">Leaf</tissue>
    </source>
</reference>
<dbReference type="Pfam" id="PF08263">
    <property type="entry name" value="LRRNT_2"/>
    <property type="match status" value="1"/>
</dbReference>
<dbReference type="FunFam" id="1.10.510.10:FF:000479">
    <property type="entry name" value="Leucine-rich repeat receptor-like protein kinase"/>
    <property type="match status" value="1"/>
</dbReference>
<dbReference type="InterPro" id="IPR013210">
    <property type="entry name" value="LRR_N_plant-typ"/>
</dbReference>
<keyword evidence="9 12" id="KW-0472">Membrane</keyword>
<accession>A0AAN8ZPY5</accession>
<dbReference type="Gene3D" id="1.10.510.10">
    <property type="entry name" value="Transferase(Phosphotransferase) domain 1"/>
    <property type="match status" value="1"/>
</dbReference>
<comment type="caution">
    <text evidence="15">The sequence shown here is derived from an EMBL/GenBank/DDBJ whole genome shotgun (WGS) entry which is preliminary data.</text>
</comment>
<feature type="transmembrane region" description="Helical" evidence="12">
    <location>
        <begin position="250"/>
        <end position="272"/>
    </location>
</feature>
<evidence type="ECO:0000256" key="11">
    <source>
        <dbReference type="ARBA" id="ARBA00023180"/>
    </source>
</evidence>
<dbReference type="PANTHER" id="PTHR48056:SF81">
    <property type="entry name" value="RECEPTOR PROTEIN-TYROSINE KINASE CEPR1"/>
    <property type="match status" value="1"/>
</dbReference>
<evidence type="ECO:0000256" key="4">
    <source>
        <dbReference type="ARBA" id="ARBA00022729"/>
    </source>
</evidence>
<dbReference type="Pfam" id="PF13855">
    <property type="entry name" value="LRR_8"/>
    <property type="match status" value="1"/>
</dbReference>
<evidence type="ECO:0000256" key="12">
    <source>
        <dbReference type="SAM" id="Phobius"/>
    </source>
</evidence>
<protein>
    <submittedName>
        <fullName evidence="15">Leucine-rich repeat</fullName>
    </submittedName>
</protein>
<evidence type="ECO:0000259" key="14">
    <source>
        <dbReference type="PROSITE" id="PS50011"/>
    </source>
</evidence>
<dbReference type="SUPFAM" id="SSF52058">
    <property type="entry name" value="L domain-like"/>
    <property type="match status" value="1"/>
</dbReference>
<keyword evidence="8 12" id="KW-1133">Transmembrane helix</keyword>
<evidence type="ECO:0000256" key="13">
    <source>
        <dbReference type="SAM" id="SignalP"/>
    </source>
</evidence>
<dbReference type="Pfam" id="PF00069">
    <property type="entry name" value="Pkinase"/>
    <property type="match status" value="1"/>
</dbReference>